<dbReference type="CDD" id="cd07061">
    <property type="entry name" value="HP_HAP_like"/>
    <property type="match status" value="1"/>
</dbReference>
<evidence type="ECO:0000256" key="4">
    <source>
        <dbReference type="ARBA" id="ARBA00013040"/>
    </source>
</evidence>
<comment type="caution">
    <text evidence="15">The sequence shown here is derived from an EMBL/GenBank/DDBJ whole genome shotgun (WGS) entry which is preliminary data.</text>
</comment>
<gene>
    <name evidence="15" type="ORF">A3Q56_04411</name>
</gene>
<comment type="catalytic activity">
    <reaction evidence="11">
        <text>1D-myo-inositol 1,2,4,5,6-pentakisphosphate + H2O = 1D-myo-inositol 1,2,5,6-tetrakisphosphate + phosphate</text>
        <dbReference type="Rhea" id="RHEA:77115"/>
        <dbReference type="ChEBI" id="CHEBI:15377"/>
        <dbReference type="ChEBI" id="CHEBI:43474"/>
        <dbReference type="ChEBI" id="CHEBI:57798"/>
        <dbReference type="ChEBI" id="CHEBI:195535"/>
        <dbReference type="EC" id="3.1.3.62"/>
    </reaction>
    <physiologicalReaction direction="left-to-right" evidence="11">
        <dbReference type="Rhea" id="RHEA:77116"/>
    </physiologicalReaction>
</comment>
<evidence type="ECO:0000256" key="11">
    <source>
        <dbReference type="ARBA" id="ARBA00043671"/>
    </source>
</evidence>
<comment type="catalytic activity">
    <reaction evidence="10">
        <text>1D-myo-inositol 1,2,5,6-tetrakisphosphate + H2O = 1D-myo-inositol 1,2,6-trisphosphate + phosphate</text>
        <dbReference type="Rhea" id="RHEA:77119"/>
        <dbReference type="ChEBI" id="CHEBI:15377"/>
        <dbReference type="ChEBI" id="CHEBI:43474"/>
        <dbReference type="ChEBI" id="CHEBI:195535"/>
        <dbReference type="ChEBI" id="CHEBI:195537"/>
        <dbReference type="EC" id="3.1.3.62"/>
    </reaction>
    <physiologicalReaction direction="left-to-right" evidence="10">
        <dbReference type="Rhea" id="RHEA:77120"/>
    </physiologicalReaction>
</comment>
<accession>A0A177B0V0</accession>
<keyword evidence="16" id="KW-1185">Reference proteome</keyword>
<dbReference type="PANTHER" id="PTHR20963">
    <property type="entry name" value="MULTIPLE INOSITOL POLYPHOSPHATE PHOSPHATASE-RELATED"/>
    <property type="match status" value="1"/>
</dbReference>
<dbReference type="GO" id="GO:0034417">
    <property type="term" value="F:bisphosphoglycerate 3-phosphatase activity"/>
    <property type="evidence" value="ECO:0007669"/>
    <property type="project" value="UniProtKB-EC"/>
</dbReference>
<dbReference type="Gene3D" id="3.40.50.1240">
    <property type="entry name" value="Phosphoglycerate mutase-like"/>
    <property type="match status" value="1"/>
</dbReference>
<keyword evidence="6 14" id="KW-0732">Signal</keyword>
<evidence type="ECO:0000256" key="14">
    <source>
        <dbReference type="SAM" id="SignalP"/>
    </source>
</evidence>
<evidence type="ECO:0000256" key="13">
    <source>
        <dbReference type="ARBA" id="ARBA00043832"/>
    </source>
</evidence>
<comment type="catalytic activity">
    <reaction evidence="13">
        <text>(2R)-2,3-bisphosphoglycerate + H2O = (2R)-2-phosphoglycerate + phosphate</text>
        <dbReference type="Rhea" id="RHEA:27381"/>
        <dbReference type="ChEBI" id="CHEBI:15377"/>
        <dbReference type="ChEBI" id="CHEBI:43474"/>
        <dbReference type="ChEBI" id="CHEBI:58248"/>
        <dbReference type="ChEBI" id="CHEBI:58289"/>
        <dbReference type="EC" id="3.1.3.80"/>
    </reaction>
    <physiologicalReaction direction="left-to-right" evidence="13">
        <dbReference type="Rhea" id="RHEA:27382"/>
    </physiologicalReaction>
</comment>
<dbReference type="PANTHER" id="PTHR20963:SF8">
    <property type="entry name" value="MULTIPLE INOSITOL POLYPHOSPHATE PHOSPHATASE 1"/>
    <property type="match status" value="1"/>
</dbReference>
<dbReference type="OrthoDB" id="6509975at2759"/>
<evidence type="ECO:0000256" key="1">
    <source>
        <dbReference type="ARBA" id="ARBA00004370"/>
    </source>
</evidence>
<feature type="chain" id="PRO_5008056818" description="Multiple inositol polyphosphate phosphatase 1" evidence="14">
    <location>
        <begin position="21"/>
        <end position="424"/>
    </location>
</feature>
<dbReference type="GO" id="GO:0052745">
    <property type="term" value="F:inositol phosphate phosphatase activity"/>
    <property type="evidence" value="ECO:0007669"/>
    <property type="project" value="TreeGrafter"/>
</dbReference>
<evidence type="ECO:0000256" key="3">
    <source>
        <dbReference type="ARBA" id="ARBA00012976"/>
    </source>
</evidence>
<dbReference type="GO" id="GO:0016020">
    <property type="term" value="C:membrane"/>
    <property type="evidence" value="ECO:0007669"/>
    <property type="project" value="UniProtKB-SubCell"/>
</dbReference>
<name>A0A177B0V0_9BILA</name>
<evidence type="ECO:0000256" key="6">
    <source>
        <dbReference type="ARBA" id="ARBA00022729"/>
    </source>
</evidence>
<evidence type="ECO:0000256" key="9">
    <source>
        <dbReference type="ARBA" id="ARBA00031642"/>
    </source>
</evidence>
<evidence type="ECO:0000256" key="12">
    <source>
        <dbReference type="ARBA" id="ARBA00043691"/>
    </source>
</evidence>
<keyword evidence="7" id="KW-0378">Hydrolase</keyword>
<evidence type="ECO:0000256" key="2">
    <source>
        <dbReference type="ARBA" id="ARBA00008422"/>
    </source>
</evidence>
<evidence type="ECO:0000313" key="15">
    <source>
        <dbReference type="EMBL" id="OAF67846.1"/>
    </source>
</evidence>
<proteinExistence type="inferred from homology"/>
<dbReference type="InterPro" id="IPR000560">
    <property type="entry name" value="His_Pase_clade-2"/>
</dbReference>
<dbReference type="EC" id="3.1.3.62" evidence="4"/>
<protein>
    <recommendedName>
        <fullName evidence="5">Multiple inositol polyphosphate phosphatase 1</fullName>
        <ecNumber evidence="4">3.1.3.62</ecNumber>
        <ecNumber evidence="3">3.1.3.80</ecNumber>
    </recommendedName>
    <alternativeName>
        <fullName evidence="9">2,3-bisphosphoglycerate 3-phosphatase</fullName>
    </alternativeName>
</protein>
<dbReference type="Pfam" id="PF00328">
    <property type="entry name" value="His_Phos_2"/>
    <property type="match status" value="1"/>
</dbReference>
<comment type="catalytic activity">
    <reaction evidence="12">
        <text>1D-myo-inositol hexakisphosphate + H2O = 1D-myo-inositol 1,2,4,5,6-pentakisphosphate + phosphate</text>
        <dbReference type="Rhea" id="RHEA:16989"/>
        <dbReference type="ChEBI" id="CHEBI:15377"/>
        <dbReference type="ChEBI" id="CHEBI:43474"/>
        <dbReference type="ChEBI" id="CHEBI:57798"/>
        <dbReference type="ChEBI" id="CHEBI:58130"/>
        <dbReference type="EC" id="3.1.3.62"/>
    </reaction>
    <physiologicalReaction direction="left-to-right" evidence="12">
        <dbReference type="Rhea" id="RHEA:16990"/>
    </physiologicalReaction>
</comment>
<sequence length="424" mass="50520">MKNLLIFIILCINFVNFINSSDQYSTKSLYHIREDITPDLDEKFSLYIDILSRHGIRQPNKNRLLHLITLVKKLNYYNRMMHYKPKEIFPEPGNLTKSGRKRIRKIAESIKKMFPTIFSKIDNLKQCPKYHIFTGKFKKRQIELKDIVYISTSIQRCIDTSREFYNVFMGQDEHTYSIRDDLLRFTKHCQKYIDFENNKKRVEIEQSKFARNHVTDIKQNIIETLDLPSDFQFSDVDIDTIYGISGIEIAEFGSSIWSDHIPNSYLNKLSYYDEISTYWMLSKAFQVNYLQACILLYDFFERIERIIMLHKQGEPHTLLTVRTAHDTTLVPFLTLIGYFDKAKKIIAENWDNLKDYRKFNTSQLFPFSANVMIVLFYDGQYRLKLIVNQNYVKWPNLHDDLFSTIKKHFTTKYGKCIWSDVCDL</sequence>
<evidence type="ECO:0000256" key="10">
    <source>
        <dbReference type="ARBA" id="ARBA00043668"/>
    </source>
</evidence>
<dbReference type="EMBL" id="LWCA01000561">
    <property type="protein sequence ID" value="OAF67846.1"/>
    <property type="molecule type" value="Genomic_DNA"/>
</dbReference>
<dbReference type="AlphaFoldDB" id="A0A177B0V0"/>
<reference evidence="15 16" key="1">
    <citation type="submission" date="2016-04" db="EMBL/GenBank/DDBJ databases">
        <title>The genome of Intoshia linei affirms orthonectids as highly simplified spiralians.</title>
        <authorList>
            <person name="Mikhailov K.V."/>
            <person name="Slusarev G.S."/>
            <person name="Nikitin M.A."/>
            <person name="Logacheva M.D."/>
            <person name="Penin A."/>
            <person name="Aleoshin V."/>
            <person name="Panchin Y.V."/>
        </authorList>
    </citation>
    <scope>NUCLEOTIDE SEQUENCE [LARGE SCALE GENOMIC DNA]</scope>
    <source>
        <strain evidence="15">Intl2013</strain>
        <tissue evidence="15">Whole animal</tissue>
    </source>
</reference>
<dbReference type="InterPro" id="IPR029033">
    <property type="entry name" value="His_PPase_superfam"/>
</dbReference>
<evidence type="ECO:0000313" key="16">
    <source>
        <dbReference type="Proteomes" id="UP000078046"/>
    </source>
</evidence>
<evidence type="ECO:0000256" key="7">
    <source>
        <dbReference type="ARBA" id="ARBA00022801"/>
    </source>
</evidence>
<dbReference type="SUPFAM" id="SSF53254">
    <property type="entry name" value="Phosphoglycerate mutase-like"/>
    <property type="match status" value="1"/>
</dbReference>
<organism evidence="15 16">
    <name type="scientific">Intoshia linei</name>
    <dbReference type="NCBI Taxonomy" id="1819745"/>
    <lineage>
        <taxon>Eukaryota</taxon>
        <taxon>Metazoa</taxon>
        <taxon>Spiralia</taxon>
        <taxon>Lophotrochozoa</taxon>
        <taxon>Mesozoa</taxon>
        <taxon>Orthonectida</taxon>
        <taxon>Rhopaluridae</taxon>
        <taxon>Intoshia</taxon>
    </lineage>
</organism>
<comment type="similarity">
    <text evidence="2">Belongs to the histidine acid phosphatase family. MINPP1 subfamily.</text>
</comment>
<dbReference type="GO" id="GO:0003993">
    <property type="term" value="F:acid phosphatase activity"/>
    <property type="evidence" value="ECO:0007669"/>
    <property type="project" value="TreeGrafter"/>
</dbReference>
<evidence type="ECO:0000256" key="8">
    <source>
        <dbReference type="ARBA" id="ARBA00023136"/>
    </source>
</evidence>
<evidence type="ECO:0000256" key="5">
    <source>
        <dbReference type="ARBA" id="ARBA00018097"/>
    </source>
</evidence>
<dbReference type="EC" id="3.1.3.80" evidence="3"/>
<dbReference type="Proteomes" id="UP000078046">
    <property type="component" value="Unassembled WGS sequence"/>
</dbReference>
<comment type="subcellular location">
    <subcellularLocation>
        <location evidence="1">Membrane</location>
    </subcellularLocation>
</comment>
<feature type="signal peptide" evidence="14">
    <location>
        <begin position="1"/>
        <end position="20"/>
    </location>
</feature>
<keyword evidence="8" id="KW-0472">Membrane</keyword>